<dbReference type="AlphaFoldDB" id="A0A2W4QRM1"/>
<dbReference type="EMBL" id="QJPH01000413">
    <property type="protein sequence ID" value="PZN74771.1"/>
    <property type="molecule type" value="Genomic_DNA"/>
</dbReference>
<organism evidence="1 2">
    <name type="scientific">Candidatus Methylumidiphilus alinenensis</name>
    <dbReference type="NCBI Taxonomy" id="2202197"/>
    <lineage>
        <taxon>Bacteria</taxon>
        <taxon>Pseudomonadati</taxon>
        <taxon>Pseudomonadota</taxon>
        <taxon>Gammaproteobacteria</taxon>
        <taxon>Methylococcales</taxon>
        <taxon>Candidatus Methylumidiphilus</taxon>
    </lineage>
</organism>
<gene>
    <name evidence="1" type="ORF">DM484_20380</name>
</gene>
<comment type="caution">
    <text evidence="1">The sequence shown here is derived from an EMBL/GenBank/DDBJ whole genome shotgun (WGS) entry which is preliminary data.</text>
</comment>
<evidence type="ECO:0008006" key="3">
    <source>
        <dbReference type="Google" id="ProtNLM"/>
    </source>
</evidence>
<reference evidence="1 2" key="1">
    <citation type="journal article" date="2018" name="Aquat. Microb. Ecol.">
        <title>Gammaproteobacterial methanotrophs dominate.</title>
        <authorList>
            <person name="Rissanen A.J."/>
            <person name="Saarenheimo J."/>
            <person name="Tiirola M."/>
            <person name="Peura S."/>
            <person name="Aalto S.L."/>
            <person name="Karvinen A."/>
            <person name="Nykanen H."/>
        </authorList>
    </citation>
    <scope>NUCLEOTIDE SEQUENCE [LARGE SCALE GENOMIC DNA]</scope>
    <source>
        <strain evidence="1">AMbin10</strain>
    </source>
</reference>
<evidence type="ECO:0000313" key="2">
    <source>
        <dbReference type="Proteomes" id="UP000249396"/>
    </source>
</evidence>
<proteinExistence type="predicted"/>
<dbReference type="InterPro" id="IPR027417">
    <property type="entry name" value="P-loop_NTPase"/>
</dbReference>
<protein>
    <recommendedName>
        <fullName evidence="3">NACHT domain-containing protein</fullName>
    </recommendedName>
</protein>
<dbReference type="Gene3D" id="3.40.50.300">
    <property type="entry name" value="P-loop containing nucleotide triphosphate hydrolases"/>
    <property type="match status" value="1"/>
</dbReference>
<name>A0A2W4QRM1_9GAMM</name>
<dbReference type="SUPFAM" id="SSF52540">
    <property type="entry name" value="P-loop containing nucleoside triphosphate hydrolases"/>
    <property type="match status" value="1"/>
</dbReference>
<dbReference type="Proteomes" id="UP000249396">
    <property type="component" value="Unassembled WGS sequence"/>
</dbReference>
<accession>A0A2W4QRM1</accession>
<sequence>MGKSPKDGQQALEKYLTYLVGSLGLLSLRGLDFGSADASQGKKPLDLVGVYVDLDTRSQKEVKAKDKDLQRVPLPALEAVAANRGMVLLGDPGSGKSTFVNHLAHCLAQHALESKQAEPKQAWLLRLPGWPESEGGLLPVVVILRDYARYILKKPKNPTLCIYGSLSPPN</sequence>
<evidence type="ECO:0000313" key="1">
    <source>
        <dbReference type="EMBL" id="PZN74771.1"/>
    </source>
</evidence>